<keyword evidence="2" id="KW-1185">Reference proteome</keyword>
<sequence length="203" mass="22283">LTCCLLVATAAEPKNLDRVVTKALVLSNGLDWGNWGPAEYCEDGSFAMEFEVKFEPYSILNTDETAVNAVKLYCSTLELHPTGYILSSEGEKGEWQGMRVCENGFLTGMRAKVLAPRGVALDDVAVQDVMMECDYGDTVIIGVDSHARIPDGDWSTWARCPNGSAICGLETRLEDPNLVVDDTGITDISMYCCSLDGLRRRRQ</sequence>
<dbReference type="Proteomes" id="UP001445076">
    <property type="component" value="Unassembled WGS sequence"/>
</dbReference>
<proteinExistence type="predicted"/>
<dbReference type="SUPFAM" id="SSF51092">
    <property type="entry name" value="Vitelline membrane outer protein-I (VMO-I)"/>
    <property type="match status" value="1"/>
</dbReference>
<dbReference type="Pfam" id="PF03762">
    <property type="entry name" value="VOMI"/>
    <property type="match status" value="1"/>
</dbReference>
<dbReference type="PANTHER" id="PTHR18841:SF0">
    <property type="entry name" value="VITELLINE MEMBRANE OUTER LAYER 1 HOMOLOG A-RELATED"/>
    <property type="match status" value="1"/>
</dbReference>
<reference evidence="1 2" key="1">
    <citation type="journal article" date="2024" name="BMC Genomics">
        <title>Genome assembly of redclaw crayfish (Cherax quadricarinatus) provides insights into its immune adaptation and hypoxia tolerance.</title>
        <authorList>
            <person name="Liu Z."/>
            <person name="Zheng J."/>
            <person name="Li H."/>
            <person name="Fang K."/>
            <person name="Wang S."/>
            <person name="He J."/>
            <person name="Zhou D."/>
            <person name="Weng S."/>
            <person name="Chi M."/>
            <person name="Gu Z."/>
            <person name="He J."/>
            <person name="Li F."/>
            <person name="Wang M."/>
        </authorList>
    </citation>
    <scope>NUCLEOTIDE SEQUENCE [LARGE SCALE GENOMIC DNA]</scope>
    <source>
        <strain evidence="1">ZL_2023a</strain>
    </source>
</reference>
<dbReference type="EMBL" id="JARKIK010000083">
    <property type="protein sequence ID" value="KAK8725419.1"/>
    <property type="molecule type" value="Genomic_DNA"/>
</dbReference>
<dbReference type="PANTHER" id="PTHR18841">
    <property type="entry name" value="VITELLINE MEMBRANE OUTER LAYER PROTEIN I-RELATED"/>
    <property type="match status" value="1"/>
</dbReference>
<gene>
    <name evidence="1" type="ORF">OTU49_010848</name>
</gene>
<accession>A0AAW0WDP3</accession>
<protein>
    <recommendedName>
        <fullName evidence="3">Vitelline membrane outer layer 1-like protein</fullName>
    </recommendedName>
</protein>
<dbReference type="GO" id="GO:0005615">
    <property type="term" value="C:extracellular space"/>
    <property type="evidence" value="ECO:0007669"/>
    <property type="project" value="TreeGrafter"/>
</dbReference>
<dbReference type="InterPro" id="IPR005515">
    <property type="entry name" value="VOMI"/>
</dbReference>
<feature type="non-terminal residue" evidence="1">
    <location>
        <position position="1"/>
    </location>
</feature>
<dbReference type="InterPro" id="IPR036706">
    <property type="entry name" value="VOMI_sf"/>
</dbReference>
<organism evidence="1 2">
    <name type="scientific">Cherax quadricarinatus</name>
    <name type="common">Australian red claw crayfish</name>
    <dbReference type="NCBI Taxonomy" id="27406"/>
    <lineage>
        <taxon>Eukaryota</taxon>
        <taxon>Metazoa</taxon>
        <taxon>Ecdysozoa</taxon>
        <taxon>Arthropoda</taxon>
        <taxon>Crustacea</taxon>
        <taxon>Multicrustacea</taxon>
        <taxon>Malacostraca</taxon>
        <taxon>Eumalacostraca</taxon>
        <taxon>Eucarida</taxon>
        <taxon>Decapoda</taxon>
        <taxon>Pleocyemata</taxon>
        <taxon>Astacidea</taxon>
        <taxon>Parastacoidea</taxon>
        <taxon>Parastacidae</taxon>
        <taxon>Cherax</taxon>
    </lineage>
</organism>
<dbReference type="AlphaFoldDB" id="A0AAW0WDP3"/>
<comment type="caution">
    <text evidence="1">The sequence shown here is derived from an EMBL/GenBank/DDBJ whole genome shotgun (WGS) entry which is preliminary data.</text>
</comment>
<dbReference type="Gene3D" id="2.100.10.20">
    <property type="entry name" value="Vitelline membrane outer layer protein I (VOMI)"/>
    <property type="match status" value="1"/>
</dbReference>
<name>A0AAW0WDP3_CHEQU</name>
<evidence type="ECO:0000313" key="1">
    <source>
        <dbReference type="EMBL" id="KAK8725419.1"/>
    </source>
</evidence>
<evidence type="ECO:0008006" key="3">
    <source>
        <dbReference type="Google" id="ProtNLM"/>
    </source>
</evidence>
<evidence type="ECO:0000313" key="2">
    <source>
        <dbReference type="Proteomes" id="UP001445076"/>
    </source>
</evidence>